<dbReference type="InterPro" id="IPR052960">
    <property type="entry name" value="GlcN6P_deaminase-like"/>
</dbReference>
<evidence type="ECO:0000259" key="1">
    <source>
        <dbReference type="Pfam" id="PF01182"/>
    </source>
</evidence>
<evidence type="ECO:0000313" key="2">
    <source>
        <dbReference type="EMBL" id="MFD1631430.1"/>
    </source>
</evidence>
<keyword evidence="3" id="KW-1185">Reference proteome</keyword>
<dbReference type="PROSITE" id="PS01161">
    <property type="entry name" value="GLC_GALNAC_ISOMERASE"/>
    <property type="match status" value="1"/>
</dbReference>
<gene>
    <name evidence="2" type="ORF">ACFSAH_16270</name>
</gene>
<dbReference type="PANTHER" id="PTHR42892:SF1">
    <property type="entry name" value="GLUCOSAMINE-6-PHOSPHATE ISOMERASE"/>
    <property type="match status" value="1"/>
</dbReference>
<dbReference type="Pfam" id="PF01182">
    <property type="entry name" value="Glucosamine_iso"/>
    <property type="match status" value="1"/>
</dbReference>
<protein>
    <submittedName>
        <fullName evidence="2">Glucosamine-6-phosphate deaminase</fullName>
    </submittedName>
</protein>
<accession>A0ABW4IGY0</accession>
<reference evidence="3" key="1">
    <citation type="journal article" date="2019" name="Int. J. Syst. Evol. Microbiol.">
        <title>The Global Catalogue of Microorganisms (GCM) 10K type strain sequencing project: providing services to taxonomists for standard genome sequencing and annotation.</title>
        <authorList>
            <consortium name="The Broad Institute Genomics Platform"/>
            <consortium name="The Broad Institute Genome Sequencing Center for Infectious Disease"/>
            <person name="Wu L."/>
            <person name="Ma J."/>
        </authorList>
    </citation>
    <scope>NUCLEOTIDE SEQUENCE [LARGE SCALE GENOMIC DNA]</scope>
    <source>
        <strain evidence="3">CCUG 53762</strain>
    </source>
</reference>
<sequence length="260" mass="29197">MKIQDNYDEQFIIYSDKYEASRVVADEMCNVIEEIGLAGGLPVLGLATGATPEIIYKYLIEAYQKGKSFAKTICFNLDEYYPIQKENPNSFYYSMYKQLFNYIDIPDNNIHIPHIGTLDTPLHDFCKDYENKINQVGGIDLQILGIGENGHIAFNEPGSDFNSLTRLVDLDEVTRKNAAADFGGVSAVPNQGITMGIQSILQAKKIILLAFGENKGRIMNRLLYEPITPDLPASFLKLHSNCQFVLDEACAKNIKYMDIT</sequence>
<dbReference type="RefSeq" id="WP_379663798.1">
    <property type="nucleotide sequence ID" value="NZ_JBHUDG010000047.1"/>
</dbReference>
<proteinExistence type="predicted"/>
<name>A0ABW4IGY0_9SPHI</name>
<dbReference type="PANTHER" id="PTHR42892">
    <property type="entry name" value="GLUCOSAMINE-6-PHOSPHATE DEAMINASE-LIKE PROTEIN BT_0258-RELATED"/>
    <property type="match status" value="1"/>
</dbReference>
<dbReference type="Gene3D" id="3.40.50.1360">
    <property type="match status" value="1"/>
</dbReference>
<organism evidence="2 3">
    <name type="scientific">Pseudopedobacter beijingensis</name>
    <dbReference type="NCBI Taxonomy" id="1207056"/>
    <lineage>
        <taxon>Bacteria</taxon>
        <taxon>Pseudomonadati</taxon>
        <taxon>Bacteroidota</taxon>
        <taxon>Sphingobacteriia</taxon>
        <taxon>Sphingobacteriales</taxon>
        <taxon>Sphingobacteriaceae</taxon>
        <taxon>Pseudopedobacter</taxon>
    </lineage>
</organism>
<feature type="domain" description="Glucosamine/galactosamine-6-phosphate isomerase" evidence="1">
    <location>
        <begin position="16"/>
        <end position="237"/>
    </location>
</feature>
<dbReference type="SUPFAM" id="SSF100950">
    <property type="entry name" value="NagB/RpiA/CoA transferase-like"/>
    <property type="match status" value="1"/>
</dbReference>
<evidence type="ECO:0000313" key="3">
    <source>
        <dbReference type="Proteomes" id="UP001597118"/>
    </source>
</evidence>
<comment type="caution">
    <text evidence="2">The sequence shown here is derived from an EMBL/GenBank/DDBJ whole genome shotgun (WGS) entry which is preliminary data.</text>
</comment>
<dbReference type="InterPro" id="IPR018321">
    <property type="entry name" value="Glucosamine6P_isomerase_CS"/>
</dbReference>
<dbReference type="CDD" id="cd01399">
    <property type="entry name" value="GlcN6P_deaminase"/>
    <property type="match status" value="1"/>
</dbReference>
<dbReference type="InterPro" id="IPR006148">
    <property type="entry name" value="Glc/Gal-6P_isomerase"/>
</dbReference>
<dbReference type="InterPro" id="IPR037171">
    <property type="entry name" value="NagB/RpiA_transferase-like"/>
</dbReference>
<dbReference type="EMBL" id="JBHUDG010000047">
    <property type="protein sequence ID" value="MFD1631430.1"/>
    <property type="molecule type" value="Genomic_DNA"/>
</dbReference>
<dbReference type="InterPro" id="IPR004547">
    <property type="entry name" value="Glucosamine6P_isomerase"/>
</dbReference>
<dbReference type="Proteomes" id="UP001597118">
    <property type="component" value="Unassembled WGS sequence"/>
</dbReference>